<reference evidence="3" key="2">
    <citation type="submission" date="2012-11" db="EMBL/GenBank/DDBJ databases">
        <authorList>
            <person name="Kuo A."/>
            <person name="Curtis B.A."/>
            <person name="Tanifuji G."/>
            <person name="Burki F."/>
            <person name="Gruber A."/>
            <person name="Irimia M."/>
            <person name="Maruyama S."/>
            <person name="Arias M.C."/>
            <person name="Ball S.G."/>
            <person name="Gile G.H."/>
            <person name="Hirakawa Y."/>
            <person name="Hopkins J.F."/>
            <person name="Rensing S.A."/>
            <person name="Schmutz J."/>
            <person name="Symeonidi A."/>
            <person name="Elias M."/>
            <person name="Eveleigh R.J."/>
            <person name="Herman E.K."/>
            <person name="Klute M.J."/>
            <person name="Nakayama T."/>
            <person name="Obornik M."/>
            <person name="Reyes-Prieto A."/>
            <person name="Armbrust E.V."/>
            <person name="Aves S.J."/>
            <person name="Beiko R.G."/>
            <person name="Coutinho P."/>
            <person name="Dacks J.B."/>
            <person name="Durnford D.G."/>
            <person name="Fast N.M."/>
            <person name="Green B.R."/>
            <person name="Grisdale C."/>
            <person name="Hempe F."/>
            <person name="Henrissat B."/>
            <person name="Hoppner M.P."/>
            <person name="Ishida K.-I."/>
            <person name="Kim E."/>
            <person name="Koreny L."/>
            <person name="Kroth P.G."/>
            <person name="Liu Y."/>
            <person name="Malik S.-B."/>
            <person name="Maier U.G."/>
            <person name="McRose D."/>
            <person name="Mock T."/>
            <person name="Neilson J.A."/>
            <person name="Onodera N.T."/>
            <person name="Poole A.M."/>
            <person name="Pritham E.J."/>
            <person name="Richards T.A."/>
            <person name="Rocap G."/>
            <person name="Roy S.W."/>
            <person name="Sarai C."/>
            <person name="Schaack S."/>
            <person name="Shirato S."/>
            <person name="Slamovits C.H."/>
            <person name="Spencer D.F."/>
            <person name="Suzuki S."/>
            <person name="Worden A.Z."/>
            <person name="Zauner S."/>
            <person name="Barry K."/>
            <person name="Bell C."/>
            <person name="Bharti A.K."/>
            <person name="Crow J.A."/>
            <person name="Grimwood J."/>
            <person name="Kramer R."/>
            <person name="Lindquist E."/>
            <person name="Lucas S."/>
            <person name="Salamov A."/>
            <person name="McFadden G.I."/>
            <person name="Lane C.E."/>
            <person name="Keeling P.J."/>
            <person name="Gray M.W."/>
            <person name="Grigoriev I.V."/>
            <person name="Archibald J.M."/>
        </authorList>
    </citation>
    <scope>NUCLEOTIDE SEQUENCE</scope>
    <source>
        <strain evidence="3">CCMP2712</strain>
    </source>
</reference>
<dbReference type="EMBL" id="JH992971">
    <property type="protein sequence ID" value="EKX53106.1"/>
    <property type="molecule type" value="Genomic_DNA"/>
</dbReference>
<dbReference type="RefSeq" id="XP_005840086.1">
    <property type="nucleotide sequence ID" value="XM_005840029.1"/>
</dbReference>
<evidence type="ECO:0000313" key="2">
    <source>
        <dbReference type="EnsemblProtists" id="EKX53106"/>
    </source>
</evidence>
<accession>L1JWZ5</accession>
<keyword evidence="3" id="KW-1185">Reference proteome</keyword>
<reference evidence="2" key="3">
    <citation type="submission" date="2015-06" db="UniProtKB">
        <authorList>
            <consortium name="EnsemblProtists"/>
        </authorList>
    </citation>
    <scope>IDENTIFICATION</scope>
</reference>
<proteinExistence type="predicted"/>
<name>L1JWZ5_GUITC</name>
<organism evidence="1">
    <name type="scientific">Guillardia theta (strain CCMP2712)</name>
    <name type="common">Cryptophyte</name>
    <dbReference type="NCBI Taxonomy" id="905079"/>
    <lineage>
        <taxon>Eukaryota</taxon>
        <taxon>Cryptophyceae</taxon>
        <taxon>Pyrenomonadales</taxon>
        <taxon>Geminigeraceae</taxon>
        <taxon>Guillardia</taxon>
    </lineage>
</organism>
<dbReference type="GeneID" id="17309503"/>
<dbReference type="AlphaFoldDB" id="L1JWZ5"/>
<evidence type="ECO:0000313" key="3">
    <source>
        <dbReference type="Proteomes" id="UP000011087"/>
    </source>
</evidence>
<dbReference type="KEGG" id="gtt:GUITHDRAFT_133476"/>
<dbReference type="EnsemblProtists" id="EKX53106">
    <property type="protein sequence ID" value="EKX53106"/>
    <property type="gene ID" value="GUITHDRAFT_133476"/>
</dbReference>
<reference evidence="1 3" key="1">
    <citation type="journal article" date="2012" name="Nature">
        <title>Algal genomes reveal evolutionary mosaicism and the fate of nucleomorphs.</title>
        <authorList>
            <consortium name="DOE Joint Genome Institute"/>
            <person name="Curtis B.A."/>
            <person name="Tanifuji G."/>
            <person name="Burki F."/>
            <person name="Gruber A."/>
            <person name="Irimia M."/>
            <person name="Maruyama S."/>
            <person name="Arias M.C."/>
            <person name="Ball S.G."/>
            <person name="Gile G.H."/>
            <person name="Hirakawa Y."/>
            <person name="Hopkins J.F."/>
            <person name="Kuo A."/>
            <person name="Rensing S.A."/>
            <person name="Schmutz J."/>
            <person name="Symeonidi A."/>
            <person name="Elias M."/>
            <person name="Eveleigh R.J."/>
            <person name="Herman E.K."/>
            <person name="Klute M.J."/>
            <person name="Nakayama T."/>
            <person name="Obornik M."/>
            <person name="Reyes-Prieto A."/>
            <person name="Armbrust E.V."/>
            <person name="Aves S.J."/>
            <person name="Beiko R.G."/>
            <person name="Coutinho P."/>
            <person name="Dacks J.B."/>
            <person name="Durnford D.G."/>
            <person name="Fast N.M."/>
            <person name="Green B.R."/>
            <person name="Grisdale C.J."/>
            <person name="Hempel F."/>
            <person name="Henrissat B."/>
            <person name="Hoppner M.P."/>
            <person name="Ishida K."/>
            <person name="Kim E."/>
            <person name="Koreny L."/>
            <person name="Kroth P.G."/>
            <person name="Liu Y."/>
            <person name="Malik S.B."/>
            <person name="Maier U.G."/>
            <person name="McRose D."/>
            <person name="Mock T."/>
            <person name="Neilson J.A."/>
            <person name="Onodera N.T."/>
            <person name="Poole A.M."/>
            <person name="Pritham E.J."/>
            <person name="Richards T.A."/>
            <person name="Rocap G."/>
            <person name="Roy S.W."/>
            <person name="Sarai C."/>
            <person name="Schaack S."/>
            <person name="Shirato S."/>
            <person name="Slamovits C.H."/>
            <person name="Spencer D.F."/>
            <person name="Suzuki S."/>
            <person name="Worden A.Z."/>
            <person name="Zauner S."/>
            <person name="Barry K."/>
            <person name="Bell C."/>
            <person name="Bharti A.K."/>
            <person name="Crow J.A."/>
            <person name="Grimwood J."/>
            <person name="Kramer R."/>
            <person name="Lindquist E."/>
            <person name="Lucas S."/>
            <person name="Salamov A."/>
            <person name="McFadden G.I."/>
            <person name="Lane C.E."/>
            <person name="Keeling P.J."/>
            <person name="Gray M.W."/>
            <person name="Grigoriev I.V."/>
            <person name="Archibald J.M."/>
        </authorList>
    </citation>
    <scope>NUCLEOTIDE SEQUENCE</scope>
    <source>
        <strain evidence="1 3">CCMP2712</strain>
    </source>
</reference>
<protein>
    <submittedName>
        <fullName evidence="1 2">Uncharacterized protein</fullName>
    </submittedName>
</protein>
<dbReference type="HOGENOM" id="CLU_1535403_0_0_1"/>
<sequence>MDISTSDSVNDKQKARQGKFVCKEPKIKRLKEEAESINEQFGKGMKQECLSALGISASSLSADPVLSAAAGLKQEVKEEGAEIRDVSNYPHDKDIDSCHLVGAFEKLVNEHRVTSPNGSGLWDVVYRRVHRHCKRYRRTKWKSGGLDDKGFKIVNEEEVGLFLDFCKATSDQTMR</sequence>
<gene>
    <name evidence="1" type="ORF">GUITHDRAFT_133476</name>
</gene>
<dbReference type="PaxDb" id="55529-EKX53106"/>
<evidence type="ECO:0000313" key="1">
    <source>
        <dbReference type="EMBL" id="EKX53106.1"/>
    </source>
</evidence>
<dbReference type="Proteomes" id="UP000011087">
    <property type="component" value="Unassembled WGS sequence"/>
</dbReference>